<dbReference type="InterPro" id="IPR036179">
    <property type="entry name" value="Ig-like_dom_sf"/>
</dbReference>
<dbReference type="SMART" id="SM00409">
    <property type="entry name" value="IG"/>
    <property type="match status" value="1"/>
</dbReference>
<dbReference type="InterPro" id="IPR003599">
    <property type="entry name" value="Ig_sub"/>
</dbReference>
<accession>A0ABQ0EV54</accession>
<sequence>MQPWLWLVFSMKLAALWSSSALTQNPDSLLLQTNSTAEMSCEIKGSKTSTIIYWVREHQDPTEDKHFEFLASWSPSKGITYGGAMKKTITLSSSASPSFLRIKNVQPEDSDFYFCVRVGSPQVVFGTGTKLTVVDVLPTTAPTKKTNLKMKKKQCPFPHPKTRKGLTCSLLTLSLLVACTLVLLVSLIVAIHFHCVRRRARIRFMKHVSQMIGAHDADAPPRKD</sequence>
<feature type="chain" id="PRO_5045039266" evidence="12">
    <location>
        <begin position="22"/>
        <end position="224"/>
    </location>
</feature>
<evidence type="ECO:0000256" key="6">
    <source>
        <dbReference type="ARBA" id="ARBA00023130"/>
    </source>
</evidence>
<dbReference type="EMBL" id="BAAFST010000006">
    <property type="protein sequence ID" value="GAB1290914.1"/>
    <property type="molecule type" value="Genomic_DNA"/>
</dbReference>
<dbReference type="Pfam" id="PF07686">
    <property type="entry name" value="V-set"/>
    <property type="match status" value="1"/>
</dbReference>
<evidence type="ECO:0000256" key="7">
    <source>
        <dbReference type="ARBA" id="ARBA00023136"/>
    </source>
</evidence>
<comment type="subcellular location">
    <subcellularLocation>
        <location evidence="1">Membrane</location>
        <topology evidence="1">Single-pass type I membrane protein</topology>
    </subcellularLocation>
</comment>
<organism evidence="14 15">
    <name type="scientific">Apodemus speciosus</name>
    <name type="common">Large Japanese field mouse</name>
    <dbReference type="NCBI Taxonomy" id="105296"/>
    <lineage>
        <taxon>Eukaryota</taxon>
        <taxon>Metazoa</taxon>
        <taxon>Chordata</taxon>
        <taxon>Craniata</taxon>
        <taxon>Vertebrata</taxon>
        <taxon>Euteleostomi</taxon>
        <taxon>Mammalia</taxon>
        <taxon>Eutheria</taxon>
        <taxon>Euarchontoglires</taxon>
        <taxon>Glires</taxon>
        <taxon>Rodentia</taxon>
        <taxon>Myomorpha</taxon>
        <taxon>Muroidea</taxon>
        <taxon>Muridae</taxon>
        <taxon>Murinae</taxon>
        <taxon>Apodemus</taxon>
    </lineage>
</organism>
<dbReference type="SMART" id="SM00406">
    <property type="entry name" value="IGv"/>
    <property type="match status" value="1"/>
</dbReference>
<evidence type="ECO:0000256" key="9">
    <source>
        <dbReference type="ARBA" id="ARBA00023180"/>
    </source>
</evidence>
<feature type="domain" description="Ig-like" evidence="13">
    <location>
        <begin position="20"/>
        <end position="115"/>
    </location>
</feature>
<evidence type="ECO:0000313" key="15">
    <source>
        <dbReference type="Proteomes" id="UP001623349"/>
    </source>
</evidence>
<dbReference type="PANTHER" id="PTHR11292">
    <property type="entry name" value="T-CELL SURFACE GLYCOPROTEIN CD8 BETA CHAIN"/>
    <property type="match status" value="1"/>
</dbReference>
<gene>
    <name evidence="14" type="ORF">APTSU1_000614400</name>
</gene>
<dbReference type="InterPro" id="IPR042414">
    <property type="entry name" value="CD8B"/>
</dbReference>
<dbReference type="InterPro" id="IPR007110">
    <property type="entry name" value="Ig-like_dom"/>
</dbReference>
<evidence type="ECO:0000256" key="4">
    <source>
        <dbReference type="ARBA" id="ARBA00022859"/>
    </source>
</evidence>
<dbReference type="Gene3D" id="2.60.40.10">
    <property type="entry name" value="Immunoglobulins"/>
    <property type="match status" value="1"/>
</dbReference>
<evidence type="ECO:0000256" key="3">
    <source>
        <dbReference type="ARBA" id="ARBA00022729"/>
    </source>
</evidence>
<dbReference type="PROSITE" id="PS50835">
    <property type="entry name" value="IG_LIKE"/>
    <property type="match status" value="1"/>
</dbReference>
<keyword evidence="3 12" id="KW-0732">Signal</keyword>
<evidence type="ECO:0000256" key="2">
    <source>
        <dbReference type="ARBA" id="ARBA00022692"/>
    </source>
</evidence>
<evidence type="ECO:0000256" key="12">
    <source>
        <dbReference type="SAM" id="SignalP"/>
    </source>
</evidence>
<evidence type="ECO:0000256" key="1">
    <source>
        <dbReference type="ARBA" id="ARBA00004479"/>
    </source>
</evidence>
<proteinExistence type="predicted"/>
<evidence type="ECO:0000256" key="8">
    <source>
        <dbReference type="ARBA" id="ARBA00023157"/>
    </source>
</evidence>
<keyword evidence="10" id="KW-0393">Immunoglobulin domain</keyword>
<evidence type="ECO:0000256" key="5">
    <source>
        <dbReference type="ARBA" id="ARBA00022989"/>
    </source>
</evidence>
<dbReference type="InterPro" id="IPR013783">
    <property type="entry name" value="Ig-like_fold"/>
</dbReference>
<keyword evidence="8" id="KW-1015">Disulfide bond</keyword>
<reference evidence="14 15" key="1">
    <citation type="submission" date="2024-08" db="EMBL/GenBank/DDBJ databases">
        <title>The draft genome of Apodemus speciosus.</title>
        <authorList>
            <person name="Nabeshima K."/>
            <person name="Suzuki S."/>
            <person name="Onuma M."/>
        </authorList>
    </citation>
    <scope>NUCLEOTIDE SEQUENCE [LARGE SCALE GENOMIC DNA]</scope>
    <source>
        <strain evidence="14">IB14-021</strain>
    </source>
</reference>
<evidence type="ECO:0000256" key="11">
    <source>
        <dbReference type="SAM" id="Phobius"/>
    </source>
</evidence>
<keyword evidence="7 11" id="KW-0472">Membrane</keyword>
<evidence type="ECO:0000313" key="14">
    <source>
        <dbReference type="EMBL" id="GAB1290914.1"/>
    </source>
</evidence>
<dbReference type="InterPro" id="IPR013106">
    <property type="entry name" value="Ig_V-set"/>
</dbReference>
<keyword evidence="4" id="KW-0391">Immunity</keyword>
<comment type="caution">
    <text evidence="14">The sequence shown here is derived from an EMBL/GenBank/DDBJ whole genome shotgun (WGS) entry which is preliminary data.</text>
</comment>
<name>A0ABQ0EV54_APOSI</name>
<evidence type="ECO:0000256" key="10">
    <source>
        <dbReference type="ARBA" id="ARBA00023319"/>
    </source>
</evidence>
<feature type="signal peptide" evidence="12">
    <location>
        <begin position="1"/>
        <end position="21"/>
    </location>
</feature>
<keyword evidence="2 11" id="KW-0812">Transmembrane</keyword>
<evidence type="ECO:0000259" key="13">
    <source>
        <dbReference type="PROSITE" id="PS50835"/>
    </source>
</evidence>
<keyword evidence="9" id="KW-0325">Glycoprotein</keyword>
<keyword evidence="5 11" id="KW-1133">Transmembrane helix</keyword>
<dbReference type="PANTHER" id="PTHR11292:SF7">
    <property type="entry name" value="T-CELL SURFACE GLYCOPROTEIN CD8 BETA CHAIN-RELATED"/>
    <property type="match status" value="1"/>
</dbReference>
<dbReference type="Proteomes" id="UP001623349">
    <property type="component" value="Unassembled WGS sequence"/>
</dbReference>
<dbReference type="SUPFAM" id="SSF48726">
    <property type="entry name" value="Immunoglobulin"/>
    <property type="match status" value="1"/>
</dbReference>
<feature type="transmembrane region" description="Helical" evidence="11">
    <location>
        <begin position="170"/>
        <end position="196"/>
    </location>
</feature>
<keyword evidence="15" id="KW-1185">Reference proteome</keyword>
<protein>
    <submittedName>
        <fullName evidence="14">T-cell surface glycoprotein CD8 beta chain</fullName>
    </submittedName>
</protein>
<keyword evidence="6" id="KW-1064">Adaptive immunity</keyword>